<keyword evidence="3" id="KW-1185">Reference proteome</keyword>
<sequence length="551" mass="61780">MKALLASLAGVFLVINYSWAQNIVSPDEIVNPLHRQHSGKIVFLSSALTLEETRQSHLLDSFVLKEGNDLSIRLFMHNSLTNYLHQLDGSASAEQLLRQGNFQFRFYVNEKLIYTENLSTGAGTAQGKNQWTTLRIPLISAAGEDSWGRYLWMRFYYANDGADALVEGKQTLKIEVRPYLRSGSDIRTGEIIASGEIDVITPAVLLTQEEIALQPVKAASGWPISKEKINQALIQKLNQKIASKRFNNITSIIVIKDGRLLLEEYFNNAIRNTLHNTRSVGKSFASTMMGMAISDGHIKDENQQLGRFYNLKEFANYTPAKDSVPLKSLLTMSSGFDGSDQDASSPGNEENMYPTDNWVKFALDLPMNSNKRNGAQWDYFTAGVVLLGDILDKNVPGGLEKYAAARLFEPLGIKDYKWQYTPQKVPNTAGGLALRSLDLAKYGQLYKNNGQWNGKQILPKEWIGKSFTSYFPEDKNLKGYGYLFWKETFDLNGKTYEAFGCSGNGGNKVYVFKELSLVIVITATAYNKPYAHPQVKKIMNEYLLPAITVKD</sequence>
<dbReference type="EMBL" id="JAKLTR010000005">
    <property type="protein sequence ID" value="MCG2614559.1"/>
    <property type="molecule type" value="Genomic_DNA"/>
</dbReference>
<dbReference type="Pfam" id="PF00144">
    <property type="entry name" value="Beta-lactamase"/>
    <property type="match status" value="1"/>
</dbReference>
<dbReference type="PANTHER" id="PTHR43283:SF7">
    <property type="entry name" value="BETA-LACTAMASE-RELATED DOMAIN-CONTAINING PROTEIN"/>
    <property type="match status" value="1"/>
</dbReference>
<dbReference type="RefSeq" id="WP_237871089.1">
    <property type="nucleotide sequence ID" value="NZ_JAKLTR010000005.1"/>
</dbReference>
<name>A0ABS9KQF6_9BACT</name>
<accession>A0ABS9KQF6</accession>
<dbReference type="SUPFAM" id="SSF56601">
    <property type="entry name" value="beta-lactamase/transpeptidase-like"/>
    <property type="match status" value="1"/>
</dbReference>
<dbReference type="InterPro" id="IPR001466">
    <property type="entry name" value="Beta-lactam-related"/>
</dbReference>
<reference evidence="2" key="1">
    <citation type="submission" date="2022-01" db="EMBL/GenBank/DDBJ databases">
        <authorList>
            <person name="Jo J.-H."/>
            <person name="Im W.-T."/>
        </authorList>
    </citation>
    <scope>NUCLEOTIDE SEQUENCE</scope>
    <source>
        <strain evidence="2">NA20</strain>
    </source>
</reference>
<dbReference type="PANTHER" id="PTHR43283">
    <property type="entry name" value="BETA-LACTAMASE-RELATED"/>
    <property type="match status" value="1"/>
</dbReference>
<gene>
    <name evidence="2" type="ORF">LZZ85_09715</name>
</gene>
<dbReference type="Proteomes" id="UP001165367">
    <property type="component" value="Unassembled WGS sequence"/>
</dbReference>
<organism evidence="2 3">
    <name type="scientific">Terrimonas ginsenosidimutans</name>
    <dbReference type="NCBI Taxonomy" id="2908004"/>
    <lineage>
        <taxon>Bacteria</taxon>
        <taxon>Pseudomonadati</taxon>
        <taxon>Bacteroidota</taxon>
        <taxon>Chitinophagia</taxon>
        <taxon>Chitinophagales</taxon>
        <taxon>Chitinophagaceae</taxon>
        <taxon>Terrimonas</taxon>
    </lineage>
</organism>
<evidence type="ECO:0000313" key="3">
    <source>
        <dbReference type="Proteomes" id="UP001165367"/>
    </source>
</evidence>
<protein>
    <submittedName>
        <fullName evidence="2">Beta-lactamase family protein</fullName>
    </submittedName>
</protein>
<comment type="caution">
    <text evidence="2">The sequence shown here is derived from an EMBL/GenBank/DDBJ whole genome shotgun (WGS) entry which is preliminary data.</text>
</comment>
<dbReference type="Gene3D" id="3.40.710.10">
    <property type="entry name" value="DD-peptidase/beta-lactamase superfamily"/>
    <property type="match status" value="1"/>
</dbReference>
<evidence type="ECO:0000313" key="2">
    <source>
        <dbReference type="EMBL" id="MCG2614559.1"/>
    </source>
</evidence>
<dbReference type="InterPro" id="IPR050789">
    <property type="entry name" value="Diverse_Enzym_Activities"/>
</dbReference>
<feature type="domain" description="Beta-lactamase-related" evidence="1">
    <location>
        <begin position="251"/>
        <end position="526"/>
    </location>
</feature>
<dbReference type="InterPro" id="IPR012338">
    <property type="entry name" value="Beta-lactam/transpept-like"/>
</dbReference>
<proteinExistence type="predicted"/>
<evidence type="ECO:0000259" key="1">
    <source>
        <dbReference type="Pfam" id="PF00144"/>
    </source>
</evidence>